<dbReference type="InterPro" id="IPR029375">
    <property type="entry name" value="CFAP141"/>
</dbReference>
<organism evidence="1 2">
    <name type="scientific">Ostreobium quekettii</name>
    <dbReference type="NCBI Taxonomy" id="121088"/>
    <lineage>
        <taxon>Eukaryota</taxon>
        <taxon>Viridiplantae</taxon>
        <taxon>Chlorophyta</taxon>
        <taxon>core chlorophytes</taxon>
        <taxon>Ulvophyceae</taxon>
        <taxon>TCBD clade</taxon>
        <taxon>Bryopsidales</taxon>
        <taxon>Ostreobineae</taxon>
        <taxon>Ostreobiaceae</taxon>
        <taxon>Ostreobium</taxon>
    </lineage>
</organism>
<proteinExistence type="predicted"/>
<keyword evidence="2" id="KW-1185">Reference proteome</keyword>
<protein>
    <submittedName>
        <fullName evidence="1">Uncharacterized protein</fullName>
    </submittedName>
</protein>
<evidence type="ECO:0000313" key="2">
    <source>
        <dbReference type="Proteomes" id="UP000708148"/>
    </source>
</evidence>
<dbReference type="Pfam" id="PF15104">
    <property type="entry name" value="CFAP141"/>
    <property type="match status" value="1"/>
</dbReference>
<name>A0A8S1JET9_9CHLO</name>
<dbReference type="AlphaFoldDB" id="A0A8S1JET9"/>
<evidence type="ECO:0000313" key="1">
    <source>
        <dbReference type="EMBL" id="CAD7702343.1"/>
    </source>
</evidence>
<comment type="caution">
    <text evidence="1">The sequence shown here is derived from an EMBL/GenBank/DDBJ whole genome shotgun (WGS) entry which is preliminary data.</text>
</comment>
<reference evidence="1" key="1">
    <citation type="submission" date="2020-12" db="EMBL/GenBank/DDBJ databases">
        <authorList>
            <person name="Iha C."/>
        </authorList>
    </citation>
    <scope>NUCLEOTIDE SEQUENCE</scope>
</reference>
<sequence>MITAPSHAHELASTISIRLRLCQSSIQKPAIARLQSPKDAAYPCQASVADYHSWCSELPVDGELLGATERGASMSKSPPLNIKRLVDSNQKYEDAERYSKTCQTGSLVSGWHERNFQRSGTGLQAAGKPLDLKGVSRDAWKIQRNPVCARDSVEQELFMADDAVKRERKARLRELFDREALEVEAELNSMGLALAKNRD</sequence>
<dbReference type="OrthoDB" id="528419at2759"/>
<dbReference type="Proteomes" id="UP000708148">
    <property type="component" value="Unassembled WGS sequence"/>
</dbReference>
<accession>A0A8S1JET9</accession>
<dbReference type="EMBL" id="CAJHUC010001793">
    <property type="protein sequence ID" value="CAD7702343.1"/>
    <property type="molecule type" value="Genomic_DNA"/>
</dbReference>
<gene>
    <name evidence="1" type="ORF">OSTQU699_LOCUS7700</name>
</gene>